<evidence type="ECO:0000313" key="3">
    <source>
        <dbReference type="Proteomes" id="UP000824219"/>
    </source>
</evidence>
<evidence type="ECO:0000256" key="1">
    <source>
        <dbReference type="SAM" id="MobiDB-lite"/>
    </source>
</evidence>
<dbReference type="Proteomes" id="UP000824219">
    <property type="component" value="Linkage Group LG07"/>
</dbReference>
<sequence length="83" mass="9223">MICTSHVRKCVYFLFEIAPAWWRAACARAERAGSFSVGGLIIHTTPGGSWRTSSPHTHTHFDVDDDDDDDDDGNHDCCIETVV</sequence>
<dbReference type="EMBL" id="JAHKSW010000007">
    <property type="protein sequence ID" value="KAG7329803.1"/>
    <property type="molecule type" value="Genomic_DNA"/>
</dbReference>
<organism evidence="2 3">
    <name type="scientific">Hemibagrus wyckioides</name>
    <dbReference type="NCBI Taxonomy" id="337641"/>
    <lineage>
        <taxon>Eukaryota</taxon>
        <taxon>Metazoa</taxon>
        <taxon>Chordata</taxon>
        <taxon>Craniata</taxon>
        <taxon>Vertebrata</taxon>
        <taxon>Euteleostomi</taxon>
        <taxon>Actinopterygii</taxon>
        <taxon>Neopterygii</taxon>
        <taxon>Teleostei</taxon>
        <taxon>Ostariophysi</taxon>
        <taxon>Siluriformes</taxon>
        <taxon>Bagridae</taxon>
        <taxon>Hemibagrus</taxon>
    </lineage>
</organism>
<name>A0A9D3NYU0_9TELE</name>
<feature type="compositionally biased region" description="Polar residues" evidence="1">
    <location>
        <begin position="47"/>
        <end position="56"/>
    </location>
</feature>
<comment type="caution">
    <text evidence="2">The sequence shown here is derived from an EMBL/GenBank/DDBJ whole genome shotgun (WGS) entry which is preliminary data.</text>
</comment>
<feature type="region of interest" description="Disordered" evidence="1">
    <location>
        <begin position="47"/>
        <end position="72"/>
    </location>
</feature>
<feature type="compositionally biased region" description="Acidic residues" evidence="1">
    <location>
        <begin position="63"/>
        <end position="72"/>
    </location>
</feature>
<gene>
    <name evidence="2" type="ORF">KOW79_006025</name>
</gene>
<proteinExistence type="predicted"/>
<reference evidence="2 3" key="1">
    <citation type="submission" date="2021-06" db="EMBL/GenBank/DDBJ databases">
        <title>Chromosome-level genome assembly of the red-tail catfish (Hemibagrus wyckioides).</title>
        <authorList>
            <person name="Shao F."/>
        </authorList>
    </citation>
    <scope>NUCLEOTIDE SEQUENCE [LARGE SCALE GENOMIC DNA]</scope>
    <source>
        <strain evidence="2">EC202008001</strain>
        <tissue evidence="2">Blood</tissue>
    </source>
</reference>
<evidence type="ECO:0000313" key="2">
    <source>
        <dbReference type="EMBL" id="KAG7329803.1"/>
    </source>
</evidence>
<accession>A0A9D3NYU0</accession>
<keyword evidence="3" id="KW-1185">Reference proteome</keyword>
<dbReference type="AlphaFoldDB" id="A0A9D3NYU0"/>
<protein>
    <submittedName>
        <fullName evidence="2">Uncharacterized protein</fullName>
    </submittedName>
</protein>